<evidence type="ECO:0000313" key="2">
    <source>
        <dbReference type="Proteomes" id="UP000807342"/>
    </source>
</evidence>
<comment type="caution">
    <text evidence="1">The sequence shown here is derived from an EMBL/GenBank/DDBJ whole genome shotgun (WGS) entry which is preliminary data.</text>
</comment>
<reference evidence="1" key="1">
    <citation type="submission" date="2020-11" db="EMBL/GenBank/DDBJ databases">
        <authorList>
            <consortium name="DOE Joint Genome Institute"/>
            <person name="Ahrendt S."/>
            <person name="Riley R."/>
            <person name="Andreopoulos W."/>
            <person name="Labutti K."/>
            <person name="Pangilinan J."/>
            <person name="Ruiz-Duenas F.J."/>
            <person name="Barrasa J.M."/>
            <person name="Sanchez-Garcia M."/>
            <person name="Camarero S."/>
            <person name="Miyauchi S."/>
            <person name="Serrano A."/>
            <person name="Linde D."/>
            <person name="Babiker R."/>
            <person name="Drula E."/>
            <person name="Ayuso-Fernandez I."/>
            <person name="Pacheco R."/>
            <person name="Padilla G."/>
            <person name="Ferreira P."/>
            <person name="Barriuso J."/>
            <person name="Kellner H."/>
            <person name="Castanera R."/>
            <person name="Alfaro M."/>
            <person name="Ramirez L."/>
            <person name="Pisabarro A.G."/>
            <person name="Kuo A."/>
            <person name="Tritt A."/>
            <person name="Lipzen A."/>
            <person name="He G."/>
            <person name="Yan M."/>
            <person name="Ng V."/>
            <person name="Cullen D."/>
            <person name="Martin F."/>
            <person name="Rosso M.-N."/>
            <person name="Henrissat B."/>
            <person name="Hibbett D."/>
            <person name="Martinez A.T."/>
            <person name="Grigoriev I.V."/>
        </authorList>
    </citation>
    <scope>NUCLEOTIDE SEQUENCE</scope>
    <source>
        <strain evidence="1">MF-IS2</strain>
    </source>
</reference>
<sequence>MAQAHLWLIEGGADIRILGGFGCCRVFGWPRDFHGRAYYTYLKATGIFDAHPPGTTTTIDIGNIPSSYMNQDLDFLDAKRQLRMYKGIWSLSQLRLRLTQAPKLFDCSSCVAHTYTCMPACKSRWNSILSEAEQQGRCFDDPGRLLQEVWDSLMRDPIIAPIMPPRNDRSTVRCYRLIVEHVETMMRKFNGGIAEHFIVP</sequence>
<evidence type="ECO:0000313" key="1">
    <source>
        <dbReference type="EMBL" id="KAF9440305.1"/>
    </source>
</evidence>
<name>A0A9P6BWC6_9AGAR</name>
<proteinExistence type="predicted"/>
<dbReference type="Proteomes" id="UP000807342">
    <property type="component" value="Unassembled WGS sequence"/>
</dbReference>
<keyword evidence="2" id="KW-1185">Reference proteome</keyword>
<dbReference type="AlphaFoldDB" id="A0A9P6BWC6"/>
<protein>
    <submittedName>
        <fullName evidence="1">Uncharacterized protein</fullName>
    </submittedName>
</protein>
<organism evidence="1 2">
    <name type="scientific">Macrolepiota fuliginosa MF-IS2</name>
    <dbReference type="NCBI Taxonomy" id="1400762"/>
    <lineage>
        <taxon>Eukaryota</taxon>
        <taxon>Fungi</taxon>
        <taxon>Dikarya</taxon>
        <taxon>Basidiomycota</taxon>
        <taxon>Agaricomycotina</taxon>
        <taxon>Agaricomycetes</taxon>
        <taxon>Agaricomycetidae</taxon>
        <taxon>Agaricales</taxon>
        <taxon>Agaricineae</taxon>
        <taxon>Agaricaceae</taxon>
        <taxon>Macrolepiota</taxon>
    </lineage>
</organism>
<dbReference type="EMBL" id="MU152645">
    <property type="protein sequence ID" value="KAF9440305.1"/>
    <property type="molecule type" value="Genomic_DNA"/>
</dbReference>
<dbReference type="OrthoDB" id="2886395at2759"/>
<accession>A0A9P6BWC6</accession>
<gene>
    <name evidence="1" type="ORF">P691DRAFT_767951</name>
</gene>